<keyword evidence="9" id="KW-1185">Reference proteome</keyword>
<name>A0ABP4W7B9_9ACTN</name>
<evidence type="ECO:0000256" key="7">
    <source>
        <dbReference type="ARBA" id="ARBA00031828"/>
    </source>
</evidence>
<dbReference type="PANTHER" id="PTHR42891">
    <property type="entry name" value="D-GLYCERO-BETA-D-MANNO-HEPTOSE-1,7-BISPHOSPHATE 7-PHOSPHATASE"/>
    <property type="match status" value="1"/>
</dbReference>
<keyword evidence="6" id="KW-0119">Carbohydrate metabolism</keyword>
<evidence type="ECO:0000313" key="9">
    <source>
        <dbReference type="Proteomes" id="UP001500655"/>
    </source>
</evidence>
<keyword evidence="5 8" id="KW-0378">Hydrolase</keyword>
<comment type="subcellular location">
    <subcellularLocation>
        <location evidence="1">Cytoplasm</location>
    </subcellularLocation>
</comment>
<keyword evidence="3" id="KW-0963">Cytoplasm</keyword>
<evidence type="ECO:0000256" key="5">
    <source>
        <dbReference type="ARBA" id="ARBA00022801"/>
    </source>
</evidence>
<dbReference type="NCBIfam" id="TIGR01662">
    <property type="entry name" value="HAD-SF-IIIA"/>
    <property type="match status" value="1"/>
</dbReference>
<dbReference type="NCBIfam" id="TIGR01656">
    <property type="entry name" value="Histidinol-ppas"/>
    <property type="match status" value="1"/>
</dbReference>
<dbReference type="InterPro" id="IPR006543">
    <property type="entry name" value="Histidinol-phos"/>
</dbReference>
<sequence>MLFDRDGTLVEDVPYNGDPALVRPRPGARAALDRLRAAGYRVGVVTNQSGLARGLFTEAQMHSVRARIEELLGPFEAWQFCRHVEEDGCECRKPRPGLVLAAAAQLGVDPARCVVVGDIGADVGAAHAAGAASVLVPTPVTRADEVAAAPTVVADLVEAADWVLGQVSPKTVLQQNVHSGSTARPQNVSPVPRRHVLVVRSDSAGDVLVTGPAIRAVAAGAARVTLLCGPRGRAAAQLLPGVDELIEWTAPWIDPQPPPVTEESVELLVKQVRAAAVDEALIFTSYHQSALPAALLLRLAGVGRVSAISVDYPGSLLDVRVRDDLDVPETERALGLARAAGYDLPPGDDGRLRLRGPLPDVTELTSGEPYVVVHPGASVPARACPPDLCAAFVTALRGAGWRVLITGAPDETVLTAQVAGSDGVDLGGRTPLPELAAVLAGARAVVVGNTGPAHLAAAVGTPVVSLFAPTVPYARWGPYGVPVVRLGDAGAPCRGSRATVCPVPGHPCLSHVEPSAVVSAIEELTCGF</sequence>
<dbReference type="InterPro" id="IPR004446">
    <property type="entry name" value="Heptose_bisP_phosphatase"/>
</dbReference>
<dbReference type="InterPro" id="IPR006549">
    <property type="entry name" value="HAD-SF_hydro_IIIA"/>
</dbReference>
<dbReference type="Gene3D" id="3.40.50.2000">
    <property type="entry name" value="Glycogen Phosphorylase B"/>
    <property type="match status" value="2"/>
</dbReference>
<reference evidence="9" key="1">
    <citation type="journal article" date="2019" name="Int. J. Syst. Evol. Microbiol.">
        <title>The Global Catalogue of Microorganisms (GCM) 10K type strain sequencing project: providing services to taxonomists for standard genome sequencing and annotation.</title>
        <authorList>
            <consortium name="The Broad Institute Genomics Platform"/>
            <consortium name="The Broad Institute Genome Sequencing Center for Infectious Disease"/>
            <person name="Wu L."/>
            <person name="Ma J."/>
        </authorList>
    </citation>
    <scope>NUCLEOTIDE SEQUENCE [LARGE SCALE GENOMIC DNA]</scope>
    <source>
        <strain evidence="9">JCM 13249</strain>
    </source>
</reference>
<dbReference type="Pfam" id="PF01075">
    <property type="entry name" value="Glyco_transf_9"/>
    <property type="match status" value="1"/>
</dbReference>
<dbReference type="PANTHER" id="PTHR42891:SF1">
    <property type="entry name" value="D-GLYCERO-BETA-D-MANNO-HEPTOSE-1,7-BISPHOSPHATE 7-PHOSPHATASE"/>
    <property type="match status" value="1"/>
</dbReference>
<dbReference type="InterPro" id="IPR023214">
    <property type="entry name" value="HAD_sf"/>
</dbReference>
<dbReference type="Proteomes" id="UP001500655">
    <property type="component" value="Unassembled WGS sequence"/>
</dbReference>
<dbReference type="CDD" id="cd03789">
    <property type="entry name" value="GT9_LPS_heptosyltransferase"/>
    <property type="match status" value="1"/>
</dbReference>
<evidence type="ECO:0000313" key="8">
    <source>
        <dbReference type="EMBL" id="GAA1747340.1"/>
    </source>
</evidence>
<organism evidence="8 9">
    <name type="scientific">Luedemannella helvata</name>
    <dbReference type="NCBI Taxonomy" id="349315"/>
    <lineage>
        <taxon>Bacteria</taxon>
        <taxon>Bacillati</taxon>
        <taxon>Actinomycetota</taxon>
        <taxon>Actinomycetes</taxon>
        <taxon>Micromonosporales</taxon>
        <taxon>Micromonosporaceae</taxon>
        <taxon>Luedemannella</taxon>
    </lineage>
</organism>
<dbReference type="InterPro" id="IPR036412">
    <property type="entry name" value="HAD-like_sf"/>
</dbReference>
<evidence type="ECO:0000256" key="1">
    <source>
        <dbReference type="ARBA" id="ARBA00004496"/>
    </source>
</evidence>
<dbReference type="InterPro" id="IPR002201">
    <property type="entry name" value="Glyco_trans_9"/>
</dbReference>
<protein>
    <recommendedName>
        <fullName evidence="7">D,D-heptose 1,7-bisphosphate phosphatase</fullName>
    </recommendedName>
</protein>
<evidence type="ECO:0000256" key="4">
    <source>
        <dbReference type="ARBA" id="ARBA00022723"/>
    </source>
</evidence>
<dbReference type="Pfam" id="PF13242">
    <property type="entry name" value="Hydrolase_like"/>
    <property type="match status" value="1"/>
</dbReference>
<keyword evidence="4" id="KW-0479">Metal-binding</keyword>
<gene>
    <name evidence="8" type="ORF">GCM10009681_18160</name>
</gene>
<evidence type="ECO:0000256" key="3">
    <source>
        <dbReference type="ARBA" id="ARBA00022490"/>
    </source>
</evidence>
<evidence type="ECO:0000256" key="2">
    <source>
        <dbReference type="ARBA" id="ARBA00005628"/>
    </source>
</evidence>
<dbReference type="SUPFAM" id="SSF53756">
    <property type="entry name" value="UDP-Glycosyltransferase/glycogen phosphorylase"/>
    <property type="match status" value="1"/>
</dbReference>
<dbReference type="EMBL" id="BAAALS010000007">
    <property type="protein sequence ID" value="GAA1747340.1"/>
    <property type="molecule type" value="Genomic_DNA"/>
</dbReference>
<dbReference type="Gene3D" id="3.40.50.1000">
    <property type="entry name" value="HAD superfamily/HAD-like"/>
    <property type="match status" value="1"/>
</dbReference>
<accession>A0ABP4W7B9</accession>
<comment type="caution">
    <text evidence="8">The sequence shown here is derived from an EMBL/GenBank/DDBJ whole genome shotgun (WGS) entry which is preliminary data.</text>
</comment>
<dbReference type="GO" id="GO:0016787">
    <property type="term" value="F:hydrolase activity"/>
    <property type="evidence" value="ECO:0007669"/>
    <property type="project" value="UniProtKB-KW"/>
</dbReference>
<proteinExistence type="inferred from homology"/>
<dbReference type="SUPFAM" id="SSF56784">
    <property type="entry name" value="HAD-like"/>
    <property type="match status" value="1"/>
</dbReference>
<evidence type="ECO:0000256" key="6">
    <source>
        <dbReference type="ARBA" id="ARBA00023277"/>
    </source>
</evidence>
<comment type="similarity">
    <text evidence="2">Belongs to the GmhB family.</text>
</comment>